<dbReference type="InterPro" id="IPR019651">
    <property type="entry name" value="Glutamate_DH_NAD-spec"/>
</dbReference>
<dbReference type="Pfam" id="PF10712">
    <property type="entry name" value="NAD-GH"/>
    <property type="match status" value="1"/>
</dbReference>
<dbReference type="EMBL" id="FN393064">
    <property type="protein sequence ID" value="CAY79057.1"/>
    <property type="molecule type" value="Genomic_DNA"/>
</dbReference>
<dbReference type="Proteomes" id="UP000000286">
    <property type="component" value="Chromosome IV"/>
</dbReference>
<dbReference type="HOGENOM" id="CLU_1295307_0_0_1"/>
<protein>
    <submittedName>
        <fullName evidence="1">EC1118_1D22_0254p</fullName>
    </submittedName>
</protein>
<organism evidence="1 2">
    <name type="scientific">Saccharomyces cerevisiae (strain Lalvin EC1118 / Prise de mousse)</name>
    <name type="common">Baker's yeast</name>
    <dbReference type="NCBI Taxonomy" id="643680"/>
    <lineage>
        <taxon>Eukaryota</taxon>
        <taxon>Fungi</taxon>
        <taxon>Dikarya</taxon>
        <taxon>Ascomycota</taxon>
        <taxon>Saccharomycotina</taxon>
        <taxon>Saccharomycetes</taxon>
        <taxon>Saccharomycetales</taxon>
        <taxon>Saccharomycetaceae</taxon>
        <taxon>Saccharomyces</taxon>
    </lineage>
</organism>
<sequence length="213" mass="24163">MNAVLTRRHGLGDNSLQTNFSLSQFISRWVFDLQSSQSIGQSSFNLGLGTSLQFRRQDWVSDSLFDGGNVGFQSLSSFVLLGKSFIGSLELFSLVNHLFNFFRRQSTNSVRDSDVRRLTGRLFDGSNLQDTVSINFEDSFQDWFTSWHHWDVLQVEFTQQSVFFTVNTFTLVDWELNGGLVVSTCSKGSSLDGWNSSVSWNNDTEHVTLHTNT</sequence>
<reference evidence="1 2" key="1">
    <citation type="journal article" date="2009" name="Proc. Natl. Acad. Sci. U.S.A.">
        <title>Eukaryote-to-eukaryote gene transfer events revealed by the genome sequence of the wine yeast Saccharomyces cerevisiae EC1118.</title>
        <authorList>
            <person name="Novo M."/>
            <person name="Bigey F."/>
            <person name="Beyne E."/>
            <person name="Galeote V."/>
            <person name="Gavory F."/>
            <person name="Mallet S."/>
            <person name="Cambot B."/>
            <person name="Legras J.L."/>
            <person name="Wincker P."/>
            <person name="Casaregola S."/>
            <person name="Dequin S."/>
        </authorList>
    </citation>
    <scope>NUCLEOTIDE SEQUENCE [LARGE SCALE GENOMIC DNA]</scope>
    <source>
        <strain evidence="2">Lalvin EC1118 / Prise de mousse</strain>
    </source>
</reference>
<accession>C8Z6P1</accession>
<gene>
    <name evidence="1" type="ORF">EC1118_1D22_0254g</name>
</gene>
<name>C8Z6P1_YEAS8</name>
<evidence type="ECO:0000313" key="1">
    <source>
        <dbReference type="EMBL" id="CAY79057.1"/>
    </source>
</evidence>
<dbReference type="AlphaFoldDB" id="C8Z6P1"/>
<evidence type="ECO:0000313" key="2">
    <source>
        <dbReference type="Proteomes" id="UP000000286"/>
    </source>
</evidence>
<proteinExistence type="predicted"/>